<feature type="chain" id="PRO_5019570957" evidence="2">
    <location>
        <begin position="20"/>
        <end position="245"/>
    </location>
</feature>
<dbReference type="PANTHER" id="PTHR46862:SF5">
    <property type="entry name" value="OS02G0170000 PROTEIN"/>
    <property type="match status" value="1"/>
</dbReference>
<dbReference type="AlphaFoldDB" id="A0A438CVB6"/>
<feature type="signal peptide" evidence="2">
    <location>
        <begin position="1"/>
        <end position="19"/>
    </location>
</feature>
<reference evidence="3 4" key="1">
    <citation type="journal article" date="2018" name="PLoS Genet.">
        <title>Population sequencing reveals clonal diversity and ancestral inbreeding in the grapevine cultivar Chardonnay.</title>
        <authorList>
            <person name="Roach M.J."/>
            <person name="Johnson D.L."/>
            <person name="Bohlmann J."/>
            <person name="van Vuuren H.J."/>
            <person name="Jones S.J."/>
            <person name="Pretorius I.S."/>
            <person name="Schmidt S.A."/>
            <person name="Borneman A.R."/>
        </authorList>
    </citation>
    <scope>NUCLEOTIDE SEQUENCE [LARGE SCALE GENOMIC DNA]</scope>
    <source>
        <strain evidence="4">cv. Chardonnay</strain>
        <tissue evidence="3">Leaf</tissue>
    </source>
</reference>
<gene>
    <name evidence="3" type="primary">VvCHDh000988</name>
    <name evidence="3" type="synonym">At2g01380_3</name>
    <name evidence="3" type="ORF">CK203_087758</name>
</gene>
<comment type="caution">
    <text evidence="3">The sequence shown here is derived from an EMBL/GenBank/DDBJ whole genome shotgun (WGS) entry which is preliminary data.</text>
</comment>
<dbReference type="Pfam" id="PF01535">
    <property type="entry name" value="PPR"/>
    <property type="match status" value="1"/>
</dbReference>
<dbReference type="EMBL" id="QGNW01001964">
    <property type="protein sequence ID" value="RVW27144.1"/>
    <property type="molecule type" value="Genomic_DNA"/>
</dbReference>
<evidence type="ECO:0000313" key="3">
    <source>
        <dbReference type="EMBL" id="RVW27144.1"/>
    </source>
</evidence>
<keyword evidence="2" id="KW-0732">Signal</keyword>
<dbReference type="Pfam" id="PF13812">
    <property type="entry name" value="PPR_3"/>
    <property type="match status" value="1"/>
</dbReference>
<keyword evidence="1" id="KW-0677">Repeat</keyword>
<dbReference type="PANTHER" id="PTHR46862">
    <property type="entry name" value="OS07G0661900 PROTEIN"/>
    <property type="match status" value="1"/>
</dbReference>
<evidence type="ECO:0000256" key="2">
    <source>
        <dbReference type="SAM" id="SignalP"/>
    </source>
</evidence>
<accession>A0A438CVB6</accession>
<sequence>MKVLLSSLMLELICGCCRQALAPLVSQLPLSLLAYDVSLGLQTWAITQILLYMKDNFLVLRYPVYLEALQTLKVAGESDILLRQVNPHLNVGLSSKEEIVEFKETVADNQWCIIGFEYSVKMGINIERIAYLALMGVFIRANSFPKVADIVEKMVRAGISLGMYLGALLIYRLGCARRPGSAAKVFGLLPDDQKGTAAYTALISAYFSLEMLTKDLKFTKTMQRKRIHPALGTYNLLLAGLEKKG</sequence>
<organism evidence="3 4">
    <name type="scientific">Vitis vinifera</name>
    <name type="common">Grape</name>
    <dbReference type="NCBI Taxonomy" id="29760"/>
    <lineage>
        <taxon>Eukaryota</taxon>
        <taxon>Viridiplantae</taxon>
        <taxon>Streptophyta</taxon>
        <taxon>Embryophyta</taxon>
        <taxon>Tracheophyta</taxon>
        <taxon>Spermatophyta</taxon>
        <taxon>Magnoliopsida</taxon>
        <taxon>eudicotyledons</taxon>
        <taxon>Gunneridae</taxon>
        <taxon>Pentapetalae</taxon>
        <taxon>rosids</taxon>
        <taxon>Vitales</taxon>
        <taxon>Vitaceae</taxon>
        <taxon>Viteae</taxon>
        <taxon>Vitis</taxon>
    </lineage>
</organism>
<evidence type="ECO:0000313" key="4">
    <source>
        <dbReference type="Proteomes" id="UP000288805"/>
    </source>
</evidence>
<proteinExistence type="predicted"/>
<dbReference type="InterPro" id="IPR011990">
    <property type="entry name" value="TPR-like_helical_dom_sf"/>
</dbReference>
<evidence type="ECO:0000256" key="1">
    <source>
        <dbReference type="ARBA" id="ARBA00022737"/>
    </source>
</evidence>
<dbReference type="InterPro" id="IPR002885">
    <property type="entry name" value="PPR_rpt"/>
</dbReference>
<dbReference type="Proteomes" id="UP000288805">
    <property type="component" value="Unassembled WGS sequence"/>
</dbReference>
<dbReference type="Gene3D" id="1.25.40.10">
    <property type="entry name" value="Tetratricopeptide repeat domain"/>
    <property type="match status" value="1"/>
</dbReference>
<name>A0A438CVB6_VITVI</name>
<protein>
    <submittedName>
        <fullName evidence="3">Pentatricopeptide repeat-containing protein</fullName>
    </submittedName>
</protein>